<feature type="compositionally biased region" description="Polar residues" evidence="5">
    <location>
        <begin position="540"/>
        <end position="560"/>
    </location>
</feature>
<dbReference type="GO" id="GO:0005634">
    <property type="term" value="C:nucleus"/>
    <property type="evidence" value="ECO:0007669"/>
    <property type="project" value="TreeGrafter"/>
</dbReference>
<dbReference type="SMART" id="SM00455">
    <property type="entry name" value="RBD"/>
    <property type="match status" value="2"/>
</dbReference>
<dbReference type="GO" id="GO:0005886">
    <property type="term" value="C:plasma membrane"/>
    <property type="evidence" value="ECO:0007669"/>
    <property type="project" value="TreeGrafter"/>
</dbReference>
<dbReference type="PROSITE" id="PS50877">
    <property type="entry name" value="GOLOCO"/>
    <property type="match status" value="1"/>
</dbReference>
<dbReference type="InterPro" id="IPR016137">
    <property type="entry name" value="RGS"/>
</dbReference>
<dbReference type="Pfam" id="PF02196">
    <property type="entry name" value="RBD"/>
    <property type="match status" value="2"/>
</dbReference>
<accession>A0A6J2UN25</accession>
<dbReference type="Proteomes" id="UP000504632">
    <property type="component" value="Chromosome 2"/>
</dbReference>
<feature type="domain" description="RGS" evidence="6">
    <location>
        <begin position="63"/>
        <end position="180"/>
    </location>
</feature>
<feature type="domain" description="RBD" evidence="7">
    <location>
        <begin position="299"/>
        <end position="370"/>
    </location>
</feature>
<dbReference type="Gene3D" id="1.10.196.10">
    <property type="match status" value="1"/>
</dbReference>
<dbReference type="InterPro" id="IPR003109">
    <property type="entry name" value="GoLoco_motif"/>
</dbReference>
<dbReference type="InParanoid" id="A0A6J2UN25"/>
<dbReference type="InterPro" id="IPR024066">
    <property type="entry name" value="RGS_subdom1/3"/>
</dbReference>
<name>A0A6J2UN25_CHACN</name>
<evidence type="ECO:0000256" key="1">
    <source>
        <dbReference type="ARBA" id="ARBA00004496"/>
    </source>
</evidence>
<feature type="region of interest" description="Disordered" evidence="5">
    <location>
        <begin position="190"/>
        <end position="237"/>
    </location>
</feature>
<evidence type="ECO:0000313" key="9">
    <source>
        <dbReference type="RefSeq" id="XP_030621353.1"/>
    </source>
</evidence>
<evidence type="ECO:0000313" key="8">
    <source>
        <dbReference type="Proteomes" id="UP000504632"/>
    </source>
</evidence>
<keyword evidence="2" id="KW-0343">GTPase activation</keyword>
<keyword evidence="3" id="KW-0963">Cytoplasm</keyword>
<dbReference type="AlphaFoldDB" id="A0A6J2UN25"/>
<feature type="compositionally biased region" description="Basic and acidic residues" evidence="5">
    <location>
        <begin position="512"/>
        <end position="524"/>
    </location>
</feature>
<dbReference type="Pfam" id="PF00615">
    <property type="entry name" value="RGS"/>
    <property type="match status" value="1"/>
</dbReference>
<dbReference type="PROSITE" id="PS50132">
    <property type="entry name" value="RGS"/>
    <property type="match status" value="1"/>
</dbReference>
<dbReference type="InterPro" id="IPR036305">
    <property type="entry name" value="RGS_sf"/>
</dbReference>
<dbReference type="CDD" id="cd17139">
    <property type="entry name" value="RBD2_RGS14"/>
    <property type="match status" value="1"/>
</dbReference>
<proteinExistence type="predicted"/>
<evidence type="ECO:0000256" key="5">
    <source>
        <dbReference type="SAM" id="MobiDB-lite"/>
    </source>
</evidence>
<dbReference type="Gene3D" id="3.10.20.90">
    <property type="entry name" value="Phosphatidylinositol 3-kinase Catalytic Subunit, Chain A, domain 1"/>
    <property type="match status" value="2"/>
</dbReference>
<dbReference type="SUPFAM" id="SSF48097">
    <property type="entry name" value="Regulator of G-protein signaling, RGS"/>
    <property type="match status" value="1"/>
</dbReference>
<dbReference type="PANTHER" id="PTHR45945">
    <property type="entry name" value="REGULATOR OF G-PROTEIN SIGNALING LOCO"/>
    <property type="match status" value="1"/>
</dbReference>
<dbReference type="GO" id="GO:0005737">
    <property type="term" value="C:cytoplasm"/>
    <property type="evidence" value="ECO:0007669"/>
    <property type="project" value="UniProtKB-SubCell"/>
</dbReference>
<feature type="region of interest" description="Disordered" evidence="5">
    <location>
        <begin position="511"/>
        <end position="561"/>
    </location>
</feature>
<feature type="region of interest" description="Disordered" evidence="5">
    <location>
        <begin position="446"/>
        <end position="469"/>
    </location>
</feature>
<dbReference type="PROSITE" id="PS50898">
    <property type="entry name" value="RBD"/>
    <property type="match status" value="2"/>
</dbReference>
<dbReference type="PRINTS" id="PR01301">
    <property type="entry name" value="RGSPROTEIN"/>
</dbReference>
<dbReference type="GO" id="GO:0007165">
    <property type="term" value="P:signal transduction"/>
    <property type="evidence" value="ECO:0007669"/>
    <property type="project" value="InterPro"/>
</dbReference>
<dbReference type="OrthoDB" id="196547at2759"/>
<organism evidence="8 9">
    <name type="scientific">Chanos chanos</name>
    <name type="common">Milkfish</name>
    <name type="synonym">Mugil chanos</name>
    <dbReference type="NCBI Taxonomy" id="29144"/>
    <lineage>
        <taxon>Eukaryota</taxon>
        <taxon>Metazoa</taxon>
        <taxon>Chordata</taxon>
        <taxon>Craniata</taxon>
        <taxon>Vertebrata</taxon>
        <taxon>Euteleostomi</taxon>
        <taxon>Actinopterygii</taxon>
        <taxon>Neopterygii</taxon>
        <taxon>Teleostei</taxon>
        <taxon>Ostariophysi</taxon>
        <taxon>Gonorynchiformes</taxon>
        <taxon>Chanidae</taxon>
        <taxon>Chanos</taxon>
    </lineage>
</organism>
<evidence type="ECO:0000259" key="7">
    <source>
        <dbReference type="PROSITE" id="PS50898"/>
    </source>
</evidence>
<comment type="subcellular location">
    <subcellularLocation>
        <location evidence="1">Cytoplasm</location>
    </subcellularLocation>
</comment>
<protein>
    <submittedName>
        <fullName evidence="9">Regulator of G-protein signaling 14a</fullName>
    </submittedName>
</protein>
<feature type="domain" description="RBD" evidence="7">
    <location>
        <begin position="372"/>
        <end position="442"/>
    </location>
</feature>
<dbReference type="SMART" id="SM00315">
    <property type="entry name" value="RGS"/>
    <property type="match status" value="1"/>
</dbReference>
<dbReference type="FunFam" id="1.10.167.10:FF:000001">
    <property type="entry name" value="Putative regulator of g-protein signaling 12"/>
    <property type="match status" value="1"/>
</dbReference>
<evidence type="ECO:0000259" key="6">
    <source>
        <dbReference type="PROSITE" id="PS50132"/>
    </source>
</evidence>
<dbReference type="GO" id="GO:0007051">
    <property type="term" value="P:spindle organization"/>
    <property type="evidence" value="ECO:0007669"/>
    <property type="project" value="TreeGrafter"/>
</dbReference>
<dbReference type="CDD" id="cd08706">
    <property type="entry name" value="RGS_R12-like"/>
    <property type="match status" value="1"/>
</dbReference>
<keyword evidence="4" id="KW-0677">Repeat</keyword>
<dbReference type="GeneID" id="115805008"/>
<reference evidence="9" key="1">
    <citation type="submission" date="2025-08" db="UniProtKB">
        <authorList>
            <consortium name="RefSeq"/>
        </authorList>
    </citation>
    <scope>IDENTIFICATION</scope>
</reference>
<sequence>MPNKMKTLGVPQGLMTQAVSDGELNMCKVSGGGSSHSLTGSSSVAGGQEGNGPASRVVSWAVCFERLLEDPVGVRYFTAFLKSEVSAENILFWQACEKFRQIPPTKLDELKREARTIYDTYLSDSSFHAVNIDDTARTEESDLEKPTPNMFHKAQEQIFKLMKFDSYSRFVRSPMYQNCTLACVEGRPLPDIGPPGPQSKGSQESVTPTSNRKGMEKKESSSESKANRKKRLEKRGSWGADVSYQRATVSRQESQMSVKSTSSVELGFIYSGLENGRNKPGYGSQDLSEAGSGSAQAEKYCCVYLPDNTASLAPSRPGLPIRGMLNGLCEKRGFPLTDVIIYFRGKEKQPLSLDQDSSVLGDQEVVLELRVTLVLEVAFTGKTLGIKVKSSKTLGGALSPVLQKHHLRPQDVVVTMRGSNKPLDINTNVFQLANKKLCLDRAKVPRSTESWDSMSEDTAKVKPRQRKHHEMDGLVEMLSKAQSCRVDDQRGLLTKEHLVLPQFLQLSLEQEQDGKSVEDTEKTLKQTSSPTHAKREDQSQENQNGKRLSVVNPSSDTAQVDTDFLCASPGTY</sequence>
<dbReference type="CTD" id="327368"/>
<feature type="compositionally biased region" description="Basic and acidic residues" evidence="5">
    <location>
        <begin position="213"/>
        <end position="226"/>
    </location>
</feature>
<dbReference type="GO" id="GO:0008277">
    <property type="term" value="P:regulation of G protein-coupled receptor signaling pathway"/>
    <property type="evidence" value="ECO:0007669"/>
    <property type="project" value="TreeGrafter"/>
</dbReference>
<dbReference type="GO" id="GO:0051301">
    <property type="term" value="P:cell division"/>
    <property type="evidence" value="ECO:0007669"/>
    <property type="project" value="TreeGrafter"/>
</dbReference>
<dbReference type="GO" id="GO:0005096">
    <property type="term" value="F:GTPase activator activity"/>
    <property type="evidence" value="ECO:0007669"/>
    <property type="project" value="UniProtKB-KW"/>
</dbReference>
<dbReference type="PANTHER" id="PTHR45945:SF2">
    <property type="entry name" value="REGULATOR OF G-PROTEIN SIGNALING 14"/>
    <property type="match status" value="1"/>
</dbReference>
<evidence type="ECO:0000256" key="2">
    <source>
        <dbReference type="ARBA" id="ARBA00022468"/>
    </source>
</evidence>
<dbReference type="SUPFAM" id="SSF54236">
    <property type="entry name" value="Ubiquitin-like"/>
    <property type="match status" value="2"/>
</dbReference>
<dbReference type="InterPro" id="IPR046993">
    <property type="entry name" value="RBD2_RGS14"/>
</dbReference>
<dbReference type="SMART" id="SM00390">
    <property type="entry name" value="GoLoco"/>
    <property type="match status" value="1"/>
</dbReference>
<dbReference type="InterPro" id="IPR029071">
    <property type="entry name" value="Ubiquitin-like_domsf"/>
</dbReference>
<evidence type="ECO:0000256" key="3">
    <source>
        <dbReference type="ARBA" id="ARBA00022490"/>
    </source>
</evidence>
<dbReference type="RefSeq" id="XP_030621353.1">
    <property type="nucleotide sequence ID" value="XM_030765493.1"/>
</dbReference>
<feature type="compositionally biased region" description="Polar residues" evidence="5">
    <location>
        <begin position="199"/>
        <end position="212"/>
    </location>
</feature>
<dbReference type="InterPro" id="IPR003116">
    <property type="entry name" value="RBD_dom"/>
</dbReference>
<keyword evidence="8" id="KW-1185">Reference proteome</keyword>
<dbReference type="InterPro" id="IPR046995">
    <property type="entry name" value="RGS10/12/14-like"/>
</dbReference>
<gene>
    <name evidence="9" type="primary">rgs14a</name>
</gene>
<evidence type="ECO:0000256" key="4">
    <source>
        <dbReference type="ARBA" id="ARBA00022737"/>
    </source>
</evidence>
<dbReference type="InterPro" id="IPR044926">
    <property type="entry name" value="RGS_subdomain_2"/>
</dbReference>
<dbReference type="Gene3D" id="1.10.167.10">
    <property type="entry name" value="Regulator of G-protein Signalling 4, domain 2"/>
    <property type="match status" value="1"/>
</dbReference>